<keyword evidence="3" id="KW-1185">Reference proteome</keyword>
<gene>
    <name evidence="2" type="ORF">PUV54_00200</name>
</gene>
<proteinExistence type="predicted"/>
<evidence type="ECO:0000256" key="1">
    <source>
        <dbReference type="SAM" id="MobiDB-lite"/>
    </source>
</evidence>
<evidence type="ECO:0000313" key="2">
    <source>
        <dbReference type="EMBL" id="WDI31614.1"/>
    </source>
</evidence>
<dbReference type="RefSeq" id="WP_274493501.1">
    <property type="nucleotide sequence ID" value="NZ_CP118166.1"/>
</dbReference>
<dbReference type="EMBL" id="CP118166">
    <property type="protein sequence ID" value="WDI31614.1"/>
    <property type="molecule type" value="Genomic_DNA"/>
</dbReference>
<dbReference type="KEGG" id="hfl:PUV54_00200"/>
<reference evidence="2" key="1">
    <citation type="submission" date="2023-02" db="EMBL/GenBank/DDBJ databases">
        <title>Genome sequence of Hyphococcus flavus.</title>
        <authorList>
            <person name="Rong J.-C."/>
            <person name="Zhao Q."/>
            <person name="Yi M."/>
            <person name="Wu J.-Y."/>
        </authorList>
    </citation>
    <scope>NUCLEOTIDE SEQUENCE</scope>
    <source>
        <strain evidence="2">MCCC 1K03223</strain>
    </source>
</reference>
<organism evidence="2 3">
    <name type="scientific">Hyphococcus flavus</name>
    <dbReference type="NCBI Taxonomy" id="1866326"/>
    <lineage>
        <taxon>Bacteria</taxon>
        <taxon>Pseudomonadati</taxon>
        <taxon>Pseudomonadota</taxon>
        <taxon>Alphaproteobacteria</taxon>
        <taxon>Parvularculales</taxon>
        <taxon>Parvularculaceae</taxon>
        <taxon>Hyphococcus</taxon>
    </lineage>
</organism>
<accession>A0AAE9ZBF1</accession>
<name>A0AAE9ZBF1_9PROT</name>
<sequence length="119" mass="12874">MTETSAHLCDPAATIIQLLGGDAQTARICGVYRSQPGRWKRPRGVRNGGGGVIPQRHHPLILQYARAHEIPISPSDLVELSSNVAKYATDHAQTGKSGLANQPQGEPVSRENQQNCEQI</sequence>
<dbReference type="AlphaFoldDB" id="A0AAE9ZBF1"/>
<protein>
    <submittedName>
        <fullName evidence="2">Uncharacterized protein</fullName>
    </submittedName>
</protein>
<feature type="compositionally biased region" description="Polar residues" evidence="1">
    <location>
        <begin position="91"/>
        <end position="119"/>
    </location>
</feature>
<evidence type="ECO:0000313" key="3">
    <source>
        <dbReference type="Proteomes" id="UP001214043"/>
    </source>
</evidence>
<feature type="region of interest" description="Disordered" evidence="1">
    <location>
        <begin position="89"/>
        <end position="119"/>
    </location>
</feature>
<dbReference type="Proteomes" id="UP001214043">
    <property type="component" value="Chromosome"/>
</dbReference>